<gene>
    <name evidence="2" type="ORF">EV193_101762</name>
</gene>
<sequence>MDTVTSADGTTIAYERLGDGPPLVFVSGALCHRAVTRQHAEHLGRSFTVINYDRRGRGDSGDTAQFAIEREVEDVAALIEAAGGSAAVYGHSSGAALALHAARDGLPITRLIAHEPPFAPEQTDAEREEQRRANQRLYSLIDSGDRVGALRLHFAGTGMPAEIVDPMCEDVETQRIAHTLRYDYAQIDGWGDDPAARAGEISVPTLLVNGGESPQWMIDVAKRFADAVPDGHHRVVPGHGHVISPDALTPVVEEFLR</sequence>
<accession>A0A4Q7L8Z5</accession>
<dbReference type="OrthoDB" id="63519at2"/>
<name>A0A4Q7L8Z5_9PSEU</name>
<reference evidence="2 3" key="1">
    <citation type="submission" date="2019-02" db="EMBL/GenBank/DDBJ databases">
        <title>Genomic Encyclopedia of Type Strains, Phase IV (KMG-IV): sequencing the most valuable type-strain genomes for metagenomic binning, comparative biology and taxonomic classification.</title>
        <authorList>
            <person name="Goeker M."/>
        </authorList>
    </citation>
    <scope>NUCLEOTIDE SEQUENCE [LARGE SCALE GENOMIC DNA]</scope>
    <source>
        <strain evidence="2 3">DSM 101727</strain>
    </source>
</reference>
<comment type="caution">
    <text evidence="2">The sequence shown here is derived from an EMBL/GenBank/DDBJ whole genome shotgun (WGS) entry which is preliminary data.</text>
</comment>
<dbReference type="SUPFAM" id="SSF53474">
    <property type="entry name" value="alpha/beta-Hydrolases"/>
    <property type="match status" value="1"/>
</dbReference>
<dbReference type="AlphaFoldDB" id="A0A4Q7L8Z5"/>
<dbReference type="PANTHER" id="PTHR43194:SF5">
    <property type="entry name" value="PIMELOYL-[ACYL-CARRIER PROTEIN] METHYL ESTER ESTERASE"/>
    <property type="match status" value="1"/>
</dbReference>
<dbReference type="Gene3D" id="3.40.50.1820">
    <property type="entry name" value="alpha/beta hydrolase"/>
    <property type="match status" value="1"/>
</dbReference>
<dbReference type="PANTHER" id="PTHR43194">
    <property type="entry name" value="HYDROLASE ALPHA/BETA FOLD FAMILY"/>
    <property type="match status" value="1"/>
</dbReference>
<dbReference type="InterPro" id="IPR050228">
    <property type="entry name" value="Carboxylesterase_BioH"/>
</dbReference>
<evidence type="ECO:0000259" key="1">
    <source>
        <dbReference type="Pfam" id="PF12697"/>
    </source>
</evidence>
<dbReference type="EMBL" id="SGWQ01000001">
    <property type="protein sequence ID" value="RZS44882.1"/>
    <property type="molecule type" value="Genomic_DNA"/>
</dbReference>
<keyword evidence="3" id="KW-1185">Reference proteome</keyword>
<organism evidence="2 3">
    <name type="scientific">Herbihabitans rhizosphaerae</name>
    <dbReference type="NCBI Taxonomy" id="1872711"/>
    <lineage>
        <taxon>Bacteria</taxon>
        <taxon>Bacillati</taxon>
        <taxon>Actinomycetota</taxon>
        <taxon>Actinomycetes</taxon>
        <taxon>Pseudonocardiales</taxon>
        <taxon>Pseudonocardiaceae</taxon>
        <taxon>Herbihabitans</taxon>
    </lineage>
</organism>
<evidence type="ECO:0000313" key="2">
    <source>
        <dbReference type="EMBL" id="RZS44882.1"/>
    </source>
</evidence>
<dbReference type="InterPro" id="IPR000073">
    <property type="entry name" value="AB_hydrolase_1"/>
</dbReference>
<feature type="domain" description="AB hydrolase-1" evidence="1">
    <location>
        <begin position="23"/>
        <end position="245"/>
    </location>
</feature>
<dbReference type="InterPro" id="IPR029058">
    <property type="entry name" value="AB_hydrolase_fold"/>
</dbReference>
<dbReference type="Proteomes" id="UP000294257">
    <property type="component" value="Unassembled WGS sequence"/>
</dbReference>
<evidence type="ECO:0000313" key="3">
    <source>
        <dbReference type="Proteomes" id="UP000294257"/>
    </source>
</evidence>
<dbReference type="GO" id="GO:0003824">
    <property type="term" value="F:catalytic activity"/>
    <property type="evidence" value="ECO:0007669"/>
    <property type="project" value="UniProtKB-ARBA"/>
</dbReference>
<protein>
    <submittedName>
        <fullName evidence="2">Pimeloyl-ACP methyl ester carboxylesterase</fullName>
    </submittedName>
</protein>
<dbReference type="RefSeq" id="WP_130342504.1">
    <property type="nucleotide sequence ID" value="NZ_SGWQ01000001.1"/>
</dbReference>
<proteinExistence type="predicted"/>
<dbReference type="Pfam" id="PF12697">
    <property type="entry name" value="Abhydrolase_6"/>
    <property type="match status" value="1"/>
</dbReference>